<gene>
    <name evidence="2" type="ORF">CPBF424_09030</name>
</gene>
<reference evidence="2 3" key="1">
    <citation type="submission" date="2018-06" db="EMBL/GenBank/DDBJ databases">
        <authorList>
            <person name="Pothier F. J."/>
        </authorList>
    </citation>
    <scope>NUCLEOTIDE SEQUENCE [LARGE SCALE GENOMIC DNA]</scope>
    <source>
        <strain evidence="2 3">CPBF 424</strain>
    </source>
</reference>
<sequence>MHIGTLPLASTHSNSAANHRFYDSRIPNPGSYDSPIPIPDSRPSAPHRQHRDLLTIVIQLLGTHDQRFFGLLFEQVQA</sequence>
<evidence type="ECO:0000313" key="2">
    <source>
        <dbReference type="EMBL" id="SUZ27138.1"/>
    </source>
</evidence>
<proteinExistence type="predicted"/>
<evidence type="ECO:0000256" key="1">
    <source>
        <dbReference type="SAM" id="MobiDB-lite"/>
    </source>
</evidence>
<dbReference type="AlphaFoldDB" id="A0AA46C6E5"/>
<evidence type="ECO:0000313" key="3">
    <source>
        <dbReference type="Proteomes" id="UP000254168"/>
    </source>
</evidence>
<comment type="caution">
    <text evidence="2">The sequence shown here is derived from an EMBL/GenBank/DDBJ whole genome shotgun (WGS) entry which is preliminary data.</text>
</comment>
<dbReference type="Proteomes" id="UP000254168">
    <property type="component" value="Unassembled WGS sequence"/>
</dbReference>
<keyword evidence="3" id="KW-1185">Reference proteome</keyword>
<feature type="region of interest" description="Disordered" evidence="1">
    <location>
        <begin position="19"/>
        <end position="47"/>
    </location>
</feature>
<organism evidence="2 3">
    <name type="scientific">Xanthomonas euroxanthea</name>
    <dbReference type="NCBI Taxonomy" id="2259622"/>
    <lineage>
        <taxon>Bacteria</taxon>
        <taxon>Pseudomonadati</taxon>
        <taxon>Pseudomonadota</taxon>
        <taxon>Gammaproteobacteria</taxon>
        <taxon>Lysobacterales</taxon>
        <taxon>Lysobacteraceae</taxon>
        <taxon>Xanthomonas</taxon>
    </lineage>
</organism>
<feature type="compositionally biased region" description="Low complexity" evidence="1">
    <location>
        <begin position="29"/>
        <end position="44"/>
    </location>
</feature>
<name>A0AA46C6E5_9XANT</name>
<dbReference type="EMBL" id="UIHB01000001">
    <property type="protein sequence ID" value="SUZ27138.1"/>
    <property type="molecule type" value="Genomic_DNA"/>
</dbReference>
<accession>A0AA46C6E5</accession>
<protein>
    <submittedName>
        <fullName evidence="2">Uncharacterized protein</fullName>
    </submittedName>
</protein>